<evidence type="ECO:0000313" key="7">
    <source>
        <dbReference type="Proteomes" id="UP000244173"/>
    </source>
</evidence>
<dbReference type="GO" id="GO:0016746">
    <property type="term" value="F:acyltransferase activity"/>
    <property type="evidence" value="ECO:0007669"/>
    <property type="project" value="UniProtKB-KW"/>
</dbReference>
<dbReference type="STRING" id="1122240.GCA_000620105_01437"/>
<name>A0A2S0PCK6_9NEIS</name>
<accession>A0A2S0PCK6</accession>
<dbReference type="InterPro" id="IPR029058">
    <property type="entry name" value="AB_hydrolase_fold"/>
</dbReference>
<dbReference type="InterPro" id="IPR010963">
    <property type="entry name" value="PHA_synth_I"/>
</dbReference>
<dbReference type="NCBIfam" id="TIGR01838">
    <property type="entry name" value="PHA_synth_I"/>
    <property type="match status" value="1"/>
</dbReference>
<proteinExistence type="predicted"/>
<dbReference type="KEGG" id="maer:DAI18_14260"/>
<keyword evidence="2" id="KW-0963">Cytoplasm</keyword>
<evidence type="ECO:0000256" key="2">
    <source>
        <dbReference type="ARBA" id="ARBA00022490"/>
    </source>
</evidence>
<dbReference type="PANTHER" id="PTHR36837:SF5">
    <property type="entry name" value="POLY-3-HYDROXYBUTYRATE SYNTHASE"/>
    <property type="match status" value="1"/>
</dbReference>
<dbReference type="InterPro" id="IPR010941">
    <property type="entry name" value="PhaC_N"/>
</dbReference>
<organism evidence="6 7">
    <name type="scientific">Microvirgula aerodenitrificans</name>
    <dbReference type="NCBI Taxonomy" id="57480"/>
    <lineage>
        <taxon>Bacteria</taxon>
        <taxon>Pseudomonadati</taxon>
        <taxon>Pseudomonadota</taxon>
        <taxon>Betaproteobacteria</taxon>
        <taxon>Neisseriales</taxon>
        <taxon>Aquaspirillaceae</taxon>
        <taxon>Microvirgula</taxon>
    </lineage>
</organism>
<dbReference type="SUPFAM" id="SSF53474">
    <property type="entry name" value="alpha/beta-Hydrolases"/>
    <property type="match status" value="1"/>
</dbReference>
<dbReference type="Proteomes" id="UP000244173">
    <property type="component" value="Chromosome"/>
</dbReference>
<keyword evidence="7" id="KW-1185">Reference proteome</keyword>
<keyword evidence="4" id="KW-0012">Acyltransferase</keyword>
<dbReference type="OrthoDB" id="7208816at2"/>
<dbReference type="AlphaFoldDB" id="A0A2S0PCK6"/>
<dbReference type="EMBL" id="CP028519">
    <property type="protein sequence ID" value="AVY95075.1"/>
    <property type="molecule type" value="Genomic_DNA"/>
</dbReference>
<gene>
    <name evidence="6" type="ORF">DAI18_14260</name>
</gene>
<dbReference type="InterPro" id="IPR051321">
    <property type="entry name" value="PHA/PHB_synthase"/>
</dbReference>
<evidence type="ECO:0000256" key="3">
    <source>
        <dbReference type="ARBA" id="ARBA00022679"/>
    </source>
</evidence>
<sequence>MQETTVNSNTPNNELLQNFFTSLTERNTAMLQQIVNNMSKLHLPDDQMAPFAKLWGSLAEQSSSWLAVQQSFYQQQMNMWMSFLGKPAEGEEGAPADKRFAAPEWNEHPYYKFLKQNYLLTSKWLTEMVDGAQVDEEQKERMAFFTRQYIDAMSPSNFAVTNPEVMKRAIETKGESLVEGMKHMLDDMQKGRISMTDDSKFEVGVNVAVTPGAVVFENDLFQLLQYTPTTAKVHERPLLVVPPCINKYYLMDLQPDNSMMRYLVGQGYTVFMVSWKSADERIKTYTWDNYIEDGVITAADAVRKITRQDKINALGFCVGGVILTTTLCVLKARGLDWFESATFMTSLIDHAEPGDIKMYIDPNVIRAREAIIATGNGGIVSGIEIGKTFASLRANDLVWNYVVNNYLLGKTPPPFDLLFWNNDAANLPMPMHTFLLKELYTNNKLIQPGALTLCGVKIDVGTIDIPLYVFAAREDHIVLWKSSYSGVKYLTGAPERRYVLGASGHIAGSINPVSKNKRNYWVNESLPNSADEWFEGAESRPGSWWQDFDSWLAPRSGKEIAAPKTPGNKDYKVIEPAPGRYVKEQSRVMVSA</sequence>
<comment type="subcellular location">
    <subcellularLocation>
        <location evidence="1">Cytoplasm</location>
    </subcellularLocation>
</comment>
<evidence type="ECO:0000313" key="6">
    <source>
        <dbReference type="EMBL" id="AVY95075.1"/>
    </source>
</evidence>
<keyword evidence="3" id="KW-0808">Transferase</keyword>
<dbReference type="Pfam" id="PF07167">
    <property type="entry name" value="PhaC_N"/>
    <property type="match status" value="1"/>
</dbReference>
<dbReference type="GO" id="GO:0005737">
    <property type="term" value="C:cytoplasm"/>
    <property type="evidence" value="ECO:0007669"/>
    <property type="project" value="UniProtKB-SubCell"/>
</dbReference>
<dbReference type="Gene3D" id="3.40.50.1820">
    <property type="entry name" value="alpha/beta hydrolase"/>
    <property type="match status" value="1"/>
</dbReference>
<feature type="domain" description="Poly-beta-hydroxybutyrate polymerase N-terminal" evidence="5">
    <location>
        <begin position="97"/>
        <end position="263"/>
    </location>
</feature>
<protein>
    <submittedName>
        <fullName evidence="6">Class I poly(R)-hydroxyalkanoic acid synthase</fullName>
    </submittedName>
</protein>
<dbReference type="PANTHER" id="PTHR36837">
    <property type="entry name" value="POLY(3-HYDROXYALKANOATE) POLYMERASE SUBUNIT PHAC"/>
    <property type="match status" value="1"/>
</dbReference>
<dbReference type="GO" id="GO:0042619">
    <property type="term" value="P:poly-hydroxybutyrate biosynthetic process"/>
    <property type="evidence" value="ECO:0007669"/>
    <property type="project" value="InterPro"/>
</dbReference>
<evidence type="ECO:0000256" key="1">
    <source>
        <dbReference type="ARBA" id="ARBA00004496"/>
    </source>
</evidence>
<evidence type="ECO:0000256" key="4">
    <source>
        <dbReference type="ARBA" id="ARBA00023315"/>
    </source>
</evidence>
<reference evidence="6 7" key="1">
    <citation type="submission" date="2018-04" db="EMBL/GenBank/DDBJ databases">
        <title>Denitrifier Microvirgula.</title>
        <authorList>
            <person name="Anderson E."/>
            <person name="Jang J."/>
            <person name="Ishii S."/>
        </authorList>
    </citation>
    <scope>NUCLEOTIDE SEQUENCE [LARGE SCALE GENOMIC DNA]</scope>
    <source>
        <strain evidence="6 7">BE2.4</strain>
    </source>
</reference>
<evidence type="ECO:0000259" key="5">
    <source>
        <dbReference type="Pfam" id="PF07167"/>
    </source>
</evidence>